<keyword evidence="4" id="KW-1185">Reference proteome</keyword>
<reference evidence="3 4" key="1">
    <citation type="submission" date="2015-03" db="EMBL/GenBank/DDBJ databases">
        <title>Genome assembly of Sandaracinus amylolyticus DSM 53668.</title>
        <authorList>
            <person name="Sharma G."/>
            <person name="Subramanian S."/>
        </authorList>
    </citation>
    <scope>NUCLEOTIDE SEQUENCE [LARGE SCALE GENOMIC DNA]</scope>
    <source>
        <strain evidence="3 4">DSM 53668</strain>
    </source>
</reference>
<dbReference type="EMBL" id="CP011125">
    <property type="protein sequence ID" value="AKF07498.1"/>
    <property type="molecule type" value="Genomic_DNA"/>
</dbReference>
<gene>
    <name evidence="3" type="ORF">DB32_004647</name>
</gene>
<dbReference type="PROSITE" id="PS50005">
    <property type="entry name" value="TPR"/>
    <property type="match status" value="1"/>
</dbReference>
<proteinExistence type="predicted"/>
<dbReference type="Pfam" id="PF13424">
    <property type="entry name" value="TPR_12"/>
    <property type="match status" value="1"/>
</dbReference>
<feature type="signal peptide" evidence="2">
    <location>
        <begin position="1"/>
        <end position="23"/>
    </location>
</feature>
<dbReference type="OrthoDB" id="5502938at2"/>
<dbReference type="KEGG" id="samy:DB32_004647"/>
<dbReference type="STRING" id="927083.DB32_004647"/>
<evidence type="ECO:0000256" key="2">
    <source>
        <dbReference type="SAM" id="SignalP"/>
    </source>
</evidence>
<accession>A0A0F6W4W7</accession>
<dbReference type="InterPro" id="IPR011990">
    <property type="entry name" value="TPR-like_helical_dom_sf"/>
</dbReference>
<dbReference type="Gene3D" id="1.25.40.10">
    <property type="entry name" value="Tetratricopeptide repeat domain"/>
    <property type="match status" value="2"/>
</dbReference>
<keyword evidence="1" id="KW-0802">TPR repeat</keyword>
<evidence type="ECO:0000256" key="1">
    <source>
        <dbReference type="PROSITE-ProRule" id="PRU00339"/>
    </source>
</evidence>
<dbReference type="AlphaFoldDB" id="A0A0F6W4W7"/>
<sequence>MLSRHVLVTLLAALLGAAAVARAQELEGGVQRAGEPSWGDHAHPERRRARQLRRQGLVKLLDAQESDPDSLGPPPEVLFEQALVRFERARRDLPDDPDLLYFTGLALAGWFRREPDGREERRTEEAVAAFEDLRRADPDYHADRVAFELAILHSRRGDHRAAVSEYRRALDASLLPAAPMPQAMTDRELSLARLFTPVPLATVHLNLAENTMMIGDLESAIASYRRASELAGNDSLGRVLSLWGLALALDRSGEHREALATARRAIQADPFAAPSPTDARLGVDRRAHGPMAVLHSRLVFFEPAYEVHAYDGVGWEALALEADAAASREELLRRARASWATYLTGGGNEGRYAEHATRAAERLDQDLARRGR</sequence>
<dbReference type="SMART" id="SM00028">
    <property type="entry name" value="TPR"/>
    <property type="match status" value="2"/>
</dbReference>
<evidence type="ECO:0008006" key="5">
    <source>
        <dbReference type="Google" id="ProtNLM"/>
    </source>
</evidence>
<keyword evidence="2" id="KW-0732">Signal</keyword>
<evidence type="ECO:0000313" key="4">
    <source>
        <dbReference type="Proteomes" id="UP000034883"/>
    </source>
</evidence>
<evidence type="ECO:0000313" key="3">
    <source>
        <dbReference type="EMBL" id="AKF07498.1"/>
    </source>
</evidence>
<protein>
    <recommendedName>
        <fullName evidence="5">Tetratricopeptide repeat protein</fullName>
    </recommendedName>
</protein>
<name>A0A0F6W4W7_9BACT</name>
<dbReference type="RefSeq" id="WP_053234749.1">
    <property type="nucleotide sequence ID" value="NZ_CP011125.1"/>
</dbReference>
<dbReference type="SUPFAM" id="SSF48452">
    <property type="entry name" value="TPR-like"/>
    <property type="match status" value="2"/>
</dbReference>
<feature type="chain" id="PRO_5002511875" description="Tetratricopeptide repeat protein" evidence="2">
    <location>
        <begin position="24"/>
        <end position="372"/>
    </location>
</feature>
<feature type="repeat" description="TPR" evidence="1">
    <location>
        <begin position="201"/>
        <end position="234"/>
    </location>
</feature>
<dbReference type="Proteomes" id="UP000034883">
    <property type="component" value="Chromosome"/>
</dbReference>
<organism evidence="3 4">
    <name type="scientific">Sandaracinus amylolyticus</name>
    <dbReference type="NCBI Taxonomy" id="927083"/>
    <lineage>
        <taxon>Bacteria</taxon>
        <taxon>Pseudomonadati</taxon>
        <taxon>Myxococcota</taxon>
        <taxon>Polyangia</taxon>
        <taxon>Polyangiales</taxon>
        <taxon>Sandaracinaceae</taxon>
        <taxon>Sandaracinus</taxon>
    </lineage>
</organism>
<dbReference type="InterPro" id="IPR019734">
    <property type="entry name" value="TPR_rpt"/>
</dbReference>